<organism evidence="1 2">
    <name type="scientific">Microbacterium marinilacus</name>
    <dbReference type="NCBI Taxonomy" id="415209"/>
    <lineage>
        <taxon>Bacteria</taxon>
        <taxon>Bacillati</taxon>
        <taxon>Actinomycetota</taxon>
        <taxon>Actinomycetes</taxon>
        <taxon>Micrococcales</taxon>
        <taxon>Microbacteriaceae</taxon>
        <taxon>Microbacterium</taxon>
    </lineage>
</organism>
<dbReference type="EMBL" id="BAAAYV010000016">
    <property type="protein sequence ID" value="GAA3664319.1"/>
    <property type="molecule type" value="Genomic_DNA"/>
</dbReference>
<keyword evidence="2" id="KW-1185">Reference proteome</keyword>
<evidence type="ECO:0000313" key="2">
    <source>
        <dbReference type="Proteomes" id="UP001410795"/>
    </source>
</evidence>
<gene>
    <name evidence="1" type="ORF">GCM10022202_27900</name>
</gene>
<proteinExistence type="predicted"/>
<dbReference type="Proteomes" id="UP001410795">
    <property type="component" value="Unassembled WGS sequence"/>
</dbReference>
<evidence type="ECO:0000313" key="1">
    <source>
        <dbReference type="EMBL" id="GAA3664319.1"/>
    </source>
</evidence>
<dbReference type="RefSeq" id="WP_221857799.1">
    <property type="nucleotide sequence ID" value="NZ_BAAAYV010000016.1"/>
</dbReference>
<name>A0ABP7BLF0_9MICO</name>
<sequence>MQNLITQFADEANLVEPGRVYGASEPVLATIITTVTTATTSATSITSLFGYHDAKRVDVMADMDADASVDEMLAARADVMSA</sequence>
<protein>
    <submittedName>
        <fullName evidence="1">Uncharacterized protein</fullName>
    </submittedName>
</protein>
<accession>A0ABP7BLF0</accession>
<reference evidence="2" key="1">
    <citation type="journal article" date="2019" name="Int. J. Syst. Evol. Microbiol.">
        <title>The Global Catalogue of Microorganisms (GCM) 10K type strain sequencing project: providing services to taxonomists for standard genome sequencing and annotation.</title>
        <authorList>
            <consortium name="The Broad Institute Genomics Platform"/>
            <consortium name="The Broad Institute Genome Sequencing Center for Infectious Disease"/>
            <person name="Wu L."/>
            <person name="Ma J."/>
        </authorList>
    </citation>
    <scope>NUCLEOTIDE SEQUENCE [LARGE SCALE GENOMIC DNA]</scope>
    <source>
        <strain evidence="2">JCM 16546</strain>
    </source>
</reference>
<comment type="caution">
    <text evidence="1">The sequence shown here is derived from an EMBL/GenBank/DDBJ whole genome shotgun (WGS) entry which is preliminary data.</text>
</comment>